<dbReference type="GO" id="GO:0005737">
    <property type="term" value="C:cytoplasm"/>
    <property type="evidence" value="ECO:0007669"/>
    <property type="project" value="UniProtKB-SubCell"/>
</dbReference>
<keyword evidence="11" id="KW-1185">Reference proteome</keyword>
<feature type="compositionally biased region" description="Basic and acidic residues" evidence="9">
    <location>
        <begin position="144"/>
        <end position="163"/>
    </location>
</feature>
<reference evidence="10" key="1">
    <citation type="journal article" date="2021" name="J Fungi (Basel)">
        <title>Genomic and Metabolomic Analyses of the Marine Fungus Emericellopsis cladophorae: Insights into Saltwater Adaptability Mechanisms and Its Biosynthetic Potential.</title>
        <authorList>
            <person name="Goncalves M.F.M."/>
            <person name="Hilario S."/>
            <person name="Van de Peer Y."/>
            <person name="Esteves A.C."/>
            <person name="Alves A."/>
        </authorList>
    </citation>
    <scope>NUCLEOTIDE SEQUENCE</scope>
    <source>
        <strain evidence="10">MUM 19.33</strain>
    </source>
</reference>
<sequence length="218" mass="23715">MDHQPAKRRVLGALNPNANLSPRPSPLSKSIFPSSTTASPVKAKSPLKRSIATVAGDSTPKRARVENDTTTGSRTGTPDESSLFDEEVTWVSSTTPGASPTRTLTREQARERAEILRLRLGLASYKVRTGQTNVPLEDLVQKPLPRDAVADEKTAQEVTKETDEQNEDKEEEQAVLPPLPEVLEDVVPVVGDEDARRRRLQGEAMNGLLSLARSGSDD</sequence>
<keyword evidence="8" id="KW-0539">Nucleus</keyword>
<gene>
    <name evidence="10" type="ORF">J7T54_001822</name>
</gene>
<reference evidence="10" key="2">
    <citation type="submission" date="2022-07" db="EMBL/GenBank/DDBJ databases">
        <authorList>
            <person name="Goncalves M.F.M."/>
            <person name="Hilario S."/>
            <person name="Van De Peer Y."/>
            <person name="Esteves A.C."/>
            <person name="Alves A."/>
        </authorList>
    </citation>
    <scope>NUCLEOTIDE SEQUENCE</scope>
    <source>
        <strain evidence="10">MUM 19.33</strain>
    </source>
</reference>
<dbReference type="OrthoDB" id="5345625at2759"/>
<name>A0A9P9Y5S5_9HYPO</name>
<evidence type="ECO:0000256" key="7">
    <source>
        <dbReference type="ARBA" id="ARBA00023163"/>
    </source>
</evidence>
<dbReference type="Proteomes" id="UP001055219">
    <property type="component" value="Unassembled WGS sequence"/>
</dbReference>
<evidence type="ECO:0000313" key="11">
    <source>
        <dbReference type="Proteomes" id="UP001055219"/>
    </source>
</evidence>
<proteinExistence type="inferred from homology"/>
<evidence type="ECO:0000256" key="5">
    <source>
        <dbReference type="ARBA" id="ARBA00022491"/>
    </source>
</evidence>
<dbReference type="GeneID" id="75828339"/>
<feature type="compositionally biased region" description="Polar residues" evidence="9">
    <location>
        <begin position="16"/>
        <end position="39"/>
    </location>
</feature>
<feature type="compositionally biased region" description="Polar residues" evidence="9">
    <location>
        <begin position="68"/>
        <end position="80"/>
    </location>
</feature>
<keyword evidence="6" id="KW-0805">Transcription regulation</keyword>
<comment type="caution">
    <text evidence="10">The sequence shown here is derived from an EMBL/GenBank/DDBJ whole genome shotgun (WGS) entry which is preliminary data.</text>
</comment>
<feature type="compositionally biased region" description="Polar residues" evidence="9">
    <location>
        <begin position="90"/>
        <end position="103"/>
    </location>
</feature>
<comment type="similarity">
    <text evidence="3">Belongs to the WHI5/NRM1 family.</text>
</comment>
<keyword evidence="4" id="KW-0963">Cytoplasm</keyword>
<feature type="region of interest" description="Disordered" evidence="9">
    <location>
        <begin position="138"/>
        <end position="218"/>
    </location>
</feature>
<keyword evidence="5" id="KW-0678">Repressor</keyword>
<dbReference type="RefSeq" id="XP_051364802.1">
    <property type="nucleotide sequence ID" value="XM_051503860.1"/>
</dbReference>
<dbReference type="EMBL" id="JAGIXG020000006">
    <property type="protein sequence ID" value="KAI6783946.1"/>
    <property type="molecule type" value="Genomic_DNA"/>
</dbReference>
<accession>A0A9P9Y5S5</accession>
<dbReference type="AlphaFoldDB" id="A0A9P9Y5S5"/>
<feature type="region of interest" description="Disordered" evidence="9">
    <location>
        <begin position="1"/>
        <end position="108"/>
    </location>
</feature>
<dbReference type="InterPro" id="IPR013734">
    <property type="entry name" value="TF_Nrm1/Whi5"/>
</dbReference>
<evidence type="ECO:0000256" key="1">
    <source>
        <dbReference type="ARBA" id="ARBA00004123"/>
    </source>
</evidence>
<keyword evidence="7" id="KW-0804">Transcription</keyword>
<comment type="subcellular location">
    <subcellularLocation>
        <location evidence="2">Cytoplasm</location>
    </subcellularLocation>
    <subcellularLocation>
        <location evidence="1">Nucleus</location>
    </subcellularLocation>
</comment>
<evidence type="ECO:0000256" key="6">
    <source>
        <dbReference type="ARBA" id="ARBA00023015"/>
    </source>
</evidence>
<protein>
    <submittedName>
        <fullName evidence="10">Whi5 like domain protein</fullName>
    </submittedName>
</protein>
<evidence type="ECO:0000256" key="2">
    <source>
        <dbReference type="ARBA" id="ARBA00004496"/>
    </source>
</evidence>
<feature type="compositionally biased region" description="Basic residues" evidence="9">
    <location>
        <begin position="1"/>
        <end position="10"/>
    </location>
</feature>
<feature type="compositionally biased region" description="Acidic residues" evidence="9">
    <location>
        <begin position="164"/>
        <end position="173"/>
    </location>
</feature>
<evidence type="ECO:0000256" key="4">
    <source>
        <dbReference type="ARBA" id="ARBA00022490"/>
    </source>
</evidence>
<dbReference type="Pfam" id="PF08528">
    <property type="entry name" value="Whi5"/>
    <property type="match status" value="1"/>
</dbReference>
<dbReference type="GO" id="GO:0005634">
    <property type="term" value="C:nucleus"/>
    <property type="evidence" value="ECO:0007669"/>
    <property type="project" value="UniProtKB-SubCell"/>
</dbReference>
<evidence type="ECO:0000256" key="9">
    <source>
        <dbReference type="SAM" id="MobiDB-lite"/>
    </source>
</evidence>
<organism evidence="10 11">
    <name type="scientific">Emericellopsis cladophorae</name>
    <dbReference type="NCBI Taxonomy" id="2686198"/>
    <lineage>
        <taxon>Eukaryota</taxon>
        <taxon>Fungi</taxon>
        <taxon>Dikarya</taxon>
        <taxon>Ascomycota</taxon>
        <taxon>Pezizomycotina</taxon>
        <taxon>Sordariomycetes</taxon>
        <taxon>Hypocreomycetidae</taxon>
        <taxon>Hypocreales</taxon>
        <taxon>Bionectriaceae</taxon>
        <taxon>Emericellopsis</taxon>
    </lineage>
</organism>
<evidence type="ECO:0000256" key="3">
    <source>
        <dbReference type="ARBA" id="ARBA00006922"/>
    </source>
</evidence>
<evidence type="ECO:0000256" key="8">
    <source>
        <dbReference type="ARBA" id="ARBA00023242"/>
    </source>
</evidence>
<evidence type="ECO:0000313" key="10">
    <source>
        <dbReference type="EMBL" id="KAI6783946.1"/>
    </source>
</evidence>